<dbReference type="Proteomes" id="UP000078486">
    <property type="component" value="Unassembled WGS sequence"/>
</dbReference>
<dbReference type="RefSeq" id="WP_068772909.1">
    <property type="nucleotide sequence ID" value="NZ_CP109796.1"/>
</dbReference>
<evidence type="ECO:0000256" key="1">
    <source>
        <dbReference type="SAM" id="SignalP"/>
    </source>
</evidence>
<dbReference type="OrthoDB" id="199361at2"/>
<dbReference type="AlphaFoldDB" id="A0A178IAP8"/>
<reference evidence="2 3" key="1">
    <citation type="submission" date="2016-01" db="EMBL/GenBank/DDBJ databases">
        <title>High potential of lignocellulose degradation of a new Verrucomicrobia species.</title>
        <authorList>
            <person name="Wang Y."/>
            <person name="Shi Y."/>
            <person name="Qiu Z."/>
            <person name="Liu S."/>
            <person name="Yang H."/>
        </authorList>
    </citation>
    <scope>NUCLEOTIDE SEQUENCE [LARGE SCALE GENOMIC DNA]</scope>
    <source>
        <strain evidence="2 3">TSB47</strain>
    </source>
</reference>
<feature type="chain" id="PRO_5008088567" description="DUF4136 domain-containing protein" evidence="1">
    <location>
        <begin position="18"/>
        <end position="158"/>
    </location>
</feature>
<accession>A0A178IAP8</accession>
<dbReference type="PROSITE" id="PS51257">
    <property type="entry name" value="PROKAR_LIPOPROTEIN"/>
    <property type="match status" value="1"/>
</dbReference>
<evidence type="ECO:0008006" key="4">
    <source>
        <dbReference type="Google" id="ProtNLM"/>
    </source>
</evidence>
<name>A0A178IAP8_9BACT</name>
<evidence type="ECO:0000313" key="3">
    <source>
        <dbReference type="Proteomes" id="UP000078486"/>
    </source>
</evidence>
<keyword evidence="3" id="KW-1185">Reference proteome</keyword>
<dbReference type="EMBL" id="LRRQ01000185">
    <property type="protein sequence ID" value="OAM87094.1"/>
    <property type="molecule type" value="Genomic_DNA"/>
</dbReference>
<comment type="caution">
    <text evidence="2">The sequence shown here is derived from an EMBL/GenBank/DDBJ whole genome shotgun (WGS) entry which is preliminary data.</text>
</comment>
<organism evidence="2 3">
    <name type="scientific">Termitidicoccus mucosus</name>
    <dbReference type="NCBI Taxonomy" id="1184151"/>
    <lineage>
        <taxon>Bacteria</taxon>
        <taxon>Pseudomonadati</taxon>
        <taxon>Verrucomicrobiota</taxon>
        <taxon>Opitutia</taxon>
        <taxon>Opitutales</taxon>
        <taxon>Opitutaceae</taxon>
        <taxon>Termitidicoccus</taxon>
    </lineage>
</organism>
<gene>
    <name evidence="2" type="ORF">AW736_24400</name>
</gene>
<keyword evidence="1" id="KW-0732">Signal</keyword>
<proteinExistence type="predicted"/>
<evidence type="ECO:0000313" key="2">
    <source>
        <dbReference type="EMBL" id="OAM87094.1"/>
    </source>
</evidence>
<feature type="signal peptide" evidence="1">
    <location>
        <begin position="1"/>
        <end position="17"/>
    </location>
</feature>
<dbReference type="STRING" id="1184151.AW736_24400"/>
<protein>
    <recommendedName>
        <fullName evidence="4">DUF4136 domain-containing protein</fullName>
    </recommendedName>
</protein>
<sequence>MKPLSLFLALLALAAAAGCRSHVTNLKQQISPTYHAQAFAGIDQRQAYDASLVALRQMGYKQTGGGAAQGRIEAISEMLGSGTPQQSPRQVSINIRISPALEGGANVETLFTDIRQDAFNSREGMGSKQPLAESPLYDVFYKYLAQAVAALPSAASSQ</sequence>